<dbReference type="PANTHER" id="PTHR43278">
    <property type="entry name" value="NAD(P)H-DEPENDENT FMN-CONTAINING OXIDOREDUCTASE YWQN-RELATED"/>
    <property type="match status" value="1"/>
</dbReference>
<dbReference type="AlphaFoldDB" id="A0A7C3WIG0"/>
<keyword evidence="1" id="KW-0285">Flavoprotein</keyword>
<dbReference type="GO" id="GO:0016491">
    <property type="term" value="F:oxidoreductase activity"/>
    <property type="evidence" value="ECO:0007669"/>
    <property type="project" value="InterPro"/>
</dbReference>
<comment type="caution">
    <text evidence="4">The sequence shown here is derived from an EMBL/GenBank/DDBJ whole genome shotgun (WGS) entry which is preliminary data.</text>
</comment>
<evidence type="ECO:0000256" key="1">
    <source>
        <dbReference type="ARBA" id="ARBA00022630"/>
    </source>
</evidence>
<reference evidence="4" key="1">
    <citation type="journal article" date="2020" name="mSystems">
        <title>Genome- and Community-Level Interaction Insights into Carbon Utilization and Element Cycling Functions of Hydrothermarchaeota in Hydrothermal Sediment.</title>
        <authorList>
            <person name="Zhou Z."/>
            <person name="Liu Y."/>
            <person name="Xu W."/>
            <person name="Pan J."/>
            <person name="Luo Z.H."/>
            <person name="Li M."/>
        </authorList>
    </citation>
    <scope>NUCLEOTIDE SEQUENCE [LARGE SCALE GENOMIC DNA]</scope>
    <source>
        <strain evidence="4">SpSt-776</strain>
    </source>
</reference>
<keyword evidence="2" id="KW-0288">FMN</keyword>
<evidence type="ECO:0000259" key="3">
    <source>
        <dbReference type="Pfam" id="PF03358"/>
    </source>
</evidence>
<dbReference type="SUPFAM" id="SSF52218">
    <property type="entry name" value="Flavoproteins"/>
    <property type="match status" value="1"/>
</dbReference>
<name>A0A7C3WIG0_9BACT</name>
<dbReference type="InterPro" id="IPR029039">
    <property type="entry name" value="Flavoprotein-like_sf"/>
</dbReference>
<gene>
    <name evidence="4" type="ORF">ENV62_08060</name>
</gene>
<dbReference type="InterPro" id="IPR005025">
    <property type="entry name" value="FMN_Rdtase-like_dom"/>
</dbReference>
<proteinExistence type="predicted"/>
<dbReference type="InterPro" id="IPR051796">
    <property type="entry name" value="ISF_SsuE-like"/>
</dbReference>
<evidence type="ECO:0000313" key="4">
    <source>
        <dbReference type="EMBL" id="HGB15170.1"/>
    </source>
</evidence>
<feature type="domain" description="NADPH-dependent FMN reductase-like" evidence="3">
    <location>
        <begin position="1"/>
        <end position="106"/>
    </location>
</feature>
<dbReference type="Pfam" id="PF03358">
    <property type="entry name" value="FMN_red"/>
    <property type="match status" value="1"/>
</dbReference>
<dbReference type="Gene3D" id="3.40.50.360">
    <property type="match status" value="1"/>
</dbReference>
<evidence type="ECO:0000256" key="2">
    <source>
        <dbReference type="ARBA" id="ARBA00022643"/>
    </source>
</evidence>
<dbReference type="PANTHER" id="PTHR43278:SF2">
    <property type="entry name" value="IRON-SULFUR FLAVOPROTEIN"/>
    <property type="match status" value="1"/>
</dbReference>
<sequence length="201" mass="22026">MKILAIWASPRKGGNSEILLNSFLEGAADAGAGVEKIALRELRITPCLEIYHCFKDGTCPIKDDMQPLYEKLLAAEVVALASPIFFYSLSAQAKAMIDRTQALWSRRYHLGQDFPGPDRQGVLLCTGATKGKLLFVGARLVAKYFFDAINVTYAAEILVRGVDEKGAILEKPEVLEQAKELGRRLAHGEKLGPIRLSPLAV</sequence>
<dbReference type="EMBL" id="DTHB01000050">
    <property type="protein sequence ID" value="HGB15170.1"/>
    <property type="molecule type" value="Genomic_DNA"/>
</dbReference>
<protein>
    <submittedName>
        <fullName evidence="4">Flavodoxin family protein</fullName>
    </submittedName>
</protein>
<organism evidence="4">
    <name type="scientific">Desulfobacca acetoxidans</name>
    <dbReference type="NCBI Taxonomy" id="60893"/>
    <lineage>
        <taxon>Bacteria</taxon>
        <taxon>Pseudomonadati</taxon>
        <taxon>Thermodesulfobacteriota</taxon>
        <taxon>Desulfobaccia</taxon>
        <taxon>Desulfobaccales</taxon>
        <taxon>Desulfobaccaceae</taxon>
        <taxon>Desulfobacca</taxon>
    </lineage>
</organism>
<accession>A0A7C3WIG0</accession>